<sequence>MEKKDDERGQTRMDAALDAMRPFGFPYPLVRQKVKELLNVYGGDDGWVFVEEGAYSLLIETLLDNENANEEEHRVISFFIFLFLIFFSRVSV</sequence>
<dbReference type="Proteomes" id="UP000813462">
    <property type="component" value="Unassembled WGS sequence"/>
</dbReference>
<proteinExistence type="predicted"/>
<organism evidence="2 3">
    <name type="scientific">Ziziphus jujuba var. spinosa</name>
    <dbReference type="NCBI Taxonomy" id="714518"/>
    <lineage>
        <taxon>Eukaryota</taxon>
        <taxon>Viridiplantae</taxon>
        <taxon>Streptophyta</taxon>
        <taxon>Embryophyta</taxon>
        <taxon>Tracheophyta</taxon>
        <taxon>Spermatophyta</taxon>
        <taxon>Magnoliopsida</taxon>
        <taxon>eudicotyledons</taxon>
        <taxon>Gunneridae</taxon>
        <taxon>Pentapetalae</taxon>
        <taxon>rosids</taxon>
        <taxon>fabids</taxon>
        <taxon>Rosales</taxon>
        <taxon>Rhamnaceae</taxon>
        <taxon>Paliureae</taxon>
        <taxon>Ziziphus</taxon>
    </lineage>
</organism>
<dbReference type="InterPro" id="IPR043017">
    <property type="entry name" value="WIYLD_dom_sf"/>
</dbReference>
<evidence type="ECO:0000259" key="1">
    <source>
        <dbReference type="Pfam" id="PF10440"/>
    </source>
</evidence>
<dbReference type="Gene3D" id="1.10.8.850">
    <property type="entry name" value="Histone-lysine N methyltransferase , C-terminal domain-like"/>
    <property type="match status" value="1"/>
</dbReference>
<accession>A0A978VWK2</accession>
<dbReference type="Pfam" id="PF10440">
    <property type="entry name" value="WIYLD"/>
    <property type="match status" value="1"/>
</dbReference>
<reference evidence="2" key="1">
    <citation type="journal article" date="2021" name="Front. Plant Sci.">
        <title>Chromosome-Scale Genome Assembly for Chinese Sour Jujube and Insights Into Its Genome Evolution and Domestication Signature.</title>
        <authorList>
            <person name="Shen L.-Y."/>
            <person name="Luo H."/>
            <person name="Wang X.-L."/>
            <person name="Wang X.-M."/>
            <person name="Qiu X.-J."/>
            <person name="Liu H."/>
            <person name="Zhou S.-S."/>
            <person name="Jia K.-H."/>
            <person name="Nie S."/>
            <person name="Bao Y.-T."/>
            <person name="Zhang R.-G."/>
            <person name="Yun Q.-Z."/>
            <person name="Chai Y.-H."/>
            <person name="Lu J.-Y."/>
            <person name="Li Y."/>
            <person name="Zhao S.-W."/>
            <person name="Mao J.-F."/>
            <person name="Jia S.-G."/>
            <person name="Mao Y.-M."/>
        </authorList>
    </citation>
    <scope>NUCLEOTIDE SEQUENCE</scope>
    <source>
        <strain evidence="2">AT0</strain>
        <tissue evidence="2">Leaf</tissue>
    </source>
</reference>
<dbReference type="AlphaFoldDB" id="A0A978VWK2"/>
<evidence type="ECO:0000313" key="3">
    <source>
        <dbReference type="Proteomes" id="UP000813462"/>
    </source>
</evidence>
<dbReference type="EMBL" id="JAEACU010000002">
    <property type="protein sequence ID" value="KAH7543197.1"/>
    <property type="molecule type" value="Genomic_DNA"/>
</dbReference>
<dbReference type="PANTHER" id="PTHR34271">
    <property type="entry name" value="NUCLEOLAR HISTONE METHYLTRANSFERASE-RELATED PROTEIN"/>
    <property type="match status" value="1"/>
</dbReference>
<dbReference type="InterPro" id="IPR018848">
    <property type="entry name" value="WIYLD_domain"/>
</dbReference>
<feature type="domain" description="WIYLD" evidence="1">
    <location>
        <begin position="8"/>
        <end position="66"/>
    </location>
</feature>
<dbReference type="PANTHER" id="PTHR34271:SF1">
    <property type="entry name" value="NUCLEOLAR HISTONE METHYLTRANSFERASE-RELATED PROTEIN"/>
    <property type="match status" value="1"/>
</dbReference>
<gene>
    <name evidence="2" type="ORF">FEM48_Zijuj02G0158200</name>
</gene>
<protein>
    <recommendedName>
        <fullName evidence="1">WIYLD domain-containing protein</fullName>
    </recommendedName>
</protein>
<comment type="caution">
    <text evidence="2">The sequence shown here is derived from an EMBL/GenBank/DDBJ whole genome shotgun (WGS) entry which is preliminary data.</text>
</comment>
<name>A0A978VWK2_ZIZJJ</name>
<evidence type="ECO:0000313" key="2">
    <source>
        <dbReference type="EMBL" id="KAH7543197.1"/>
    </source>
</evidence>